<dbReference type="AlphaFoldDB" id="A0A0F5I187"/>
<accession>A0A0F5HQ30</accession>
<dbReference type="Proteomes" id="UP000031563">
    <property type="component" value="Unassembled WGS sequence"/>
</dbReference>
<evidence type="ECO:0000313" key="1">
    <source>
        <dbReference type="EMBL" id="KKB39020.1"/>
    </source>
</evidence>
<sequence>MKWVLSKFAIHPNFNAKEVTVIFSGEPLEEDEKVRFINYFNEARFLKEYEIFPGNEDLFLHPETDVVPFVIHAKKNNKDVTIFVYSYDDHIDVVKRHKGKVASYSLRSDELQEFTVAAKRLYAMQ</sequence>
<keyword evidence="2" id="KW-1185">Reference proteome</keyword>
<dbReference type="Pfam" id="PF10787">
    <property type="entry name" value="YfmQ"/>
    <property type="match status" value="1"/>
</dbReference>
<accession>A0A0F5I187</accession>
<name>A0A0F5I187_BACTR</name>
<dbReference type="InterPro" id="IPR019723">
    <property type="entry name" value="Uncharacterised_YfmQ"/>
</dbReference>
<organism evidence="1 2">
    <name type="scientific">Bacillus thermotolerans</name>
    <name type="common">Quasibacillus thermotolerans</name>
    <dbReference type="NCBI Taxonomy" id="1221996"/>
    <lineage>
        <taxon>Bacteria</taxon>
        <taxon>Bacillati</taxon>
        <taxon>Bacillota</taxon>
        <taxon>Bacilli</taxon>
        <taxon>Bacillales</taxon>
        <taxon>Bacillaceae</taxon>
        <taxon>Bacillus</taxon>
    </lineage>
</organism>
<proteinExistence type="predicted"/>
<protein>
    <submittedName>
        <fullName evidence="1">Uncharacterized protein</fullName>
    </submittedName>
</protein>
<gene>
    <name evidence="1" type="ORF">QY95_02460</name>
</gene>
<reference evidence="1" key="1">
    <citation type="submission" date="2015-02" db="EMBL/GenBank/DDBJ databases">
        <title>Genome Assembly of Bacillaceae bacterium MTCC 8252.</title>
        <authorList>
            <person name="Verma A."/>
            <person name="Khatri I."/>
            <person name="Mual P."/>
            <person name="Subramanian S."/>
            <person name="Krishnamurthi S."/>
        </authorList>
    </citation>
    <scope>NUCLEOTIDE SEQUENCE [LARGE SCALE GENOMIC DNA]</scope>
    <source>
        <strain evidence="1">MTCC 8252</strain>
    </source>
</reference>
<dbReference type="EMBL" id="JWIR02000043">
    <property type="protein sequence ID" value="KKB39020.1"/>
    <property type="molecule type" value="Genomic_DNA"/>
</dbReference>
<evidence type="ECO:0000313" key="2">
    <source>
        <dbReference type="Proteomes" id="UP000031563"/>
    </source>
</evidence>
<comment type="caution">
    <text evidence="1">The sequence shown here is derived from an EMBL/GenBank/DDBJ whole genome shotgun (WGS) entry which is preliminary data.</text>
</comment>